<evidence type="ECO:0000313" key="2">
    <source>
        <dbReference type="EMBL" id="PWA53811.1"/>
    </source>
</evidence>
<evidence type="ECO:0000259" key="1">
    <source>
        <dbReference type="Pfam" id="PF00408"/>
    </source>
</evidence>
<sequence length="59" mass="6614">MFHNYLGCVKYPQGRCFVRPSGTEDAVRVYAEANIQETADELAFSFSKVVDQFLGFSSS</sequence>
<dbReference type="STRING" id="35608.A0A2U1LXU2"/>
<dbReference type="InterPro" id="IPR036900">
    <property type="entry name" value="A-D-PHexomutase_C_sf"/>
</dbReference>
<protein>
    <submittedName>
        <fullName evidence="2">Phosphoglucosamine mutase</fullName>
    </submittedName>
</protein>
<feature type="domain" description="Alpha-D-phosphohexomutase C-terminal" evidence="1">
    <location>
        <begin position="10"/>
        <end position="43"/>
    </location>
</feature>
<reference evidence="2 3" key="1">
    <citation type="journal article" date="2018" name="Mol. Plant">
        <title>The genome of Artemisia annua provides insight into the evolution of Asteraceae family and artemisinin biosynthesis.</title>
        <authorList>
            <person name="Shen Q."/>
            <person name="Zhang L."/>
            <person name="Liao Z."/>
            <person name="Wang S."/>
            <person name="Yan T."/>
            <person name="Shi P."/>
            <person name="Liu M."/>
            <person name="Fu X."/>
            <person name="Pan Q."/>
            <person name="Wang Y."/>
            <person name="Lv Z."/>
            <person name="Lu X."/>
            <person name="Zhang F."/>
            <person name="Jiang W."/>
            <person name="Ma Y."/>
            <person name="Chen M."/>
            <person name="Hao X."/>
            <person name="Li L."/>
            <person name="Tang Y."/>
            <person name="Lv G."/>
            <person name="Zhou Y."/>
            <person name="Sun X."/>
            <person name="Brodelius P.E."/>
            <person name="Rose J.K.C."/>
            <person name="Tang K."/>
        </authorList>
    </citation>
    <scope>NUCLEOTIDE SEQUENCE [LARGE SCALE GENOMIC DNA]</scope>
    <source>
        <strain evidence="3">cv. Huhao1</strain>
        <tissue evidence="2">Leaf</tissue>
    </source>
</reference>
<dbReference type="Gene3D" id="3.30.310.50">
    <property type="entry name" value="Alpha-D-phosphohexomutase, C-terminal domain"/>
    <property type="match status" value="1"/>
</dbReference>
<dbReference type="GO" id="GO:0006048">
    <property type="term" value="P:UDP-N-acetylglucosamine biosynthetic process"/>
    <property type="evidence" value="ECO:0007669"/>
    <property type="project" value="TreeGrafter"/>
</dbReference>
<dbReference type="AlphaFoldDB" id="A0A2U1LXU2"/>
<comment type="caution">
    <text evidence="2">The sequence shown here is derived from an EMBL/GenBank/DDBJ whole genome shotgun (WGS) entry which is preliminary data.</text>
</comment>
<accession>A0A2U1LXU2</accession>
<dbReference type="PANTHER" id="PTHR45955">
    <property type="entry name" value="PHOSPHOACETYLGLUCOSAMINE MUTASE"/>
    <property type="match status" value="1"/>
</dbReference>
<dbReference type="SUPFAM" id="SSF55957">
    <property type="entry name" value="Phosphoglucomutase, C-terminal domain"/>
    <property type="match status" value="1"/>
</dbReference>
<name>A0A2U1LXU2_ARTAN</name>
<dbReference type="EMBL" id="PKPP01007290">
    <property type="protein sequence ID" value="PWA53811.1"/>
    <property type="molecule type" value="Genomic_DNA"/>
</dbReference>
<dbReference type="GO" id="GO:0004610">
    <property type="term" value="F:phosphoacetylglucosamine mutase activity"/>
    <property type="evidence" value="ECO:0007669"/>
    <property type="project" value="TreeGrafter"/>
</dbReference>
<dbReference type="Proteomes" id="UP000245207">
    <property type="component" value="Unassembled WGS sequence"/>
</dbReference>
<dbReference type="InterPro" id="IPR005843">
    <property type="entry name" value="A-D-PHexomutase_C"/>
</dbReference>
<gene>
    <name evidence="2" type="ORF">CTI12_AA441110</name>
</gene>
<dbReference type="PANTHER" id="PTHR45955:SF1">
    <property type="entry name" value="PHOSPHOACETYLGLUCOSAMINE MUTASE"/>
    <property type="match status" value="1"/>
</dbReference>
<evidence type="ECO:0000313" key="3">
    <source>
        <dbReference type="Proteomes" id="UP000245207"/>
    </source>
</evidence>
<dbReference type="OrthoDB" id="1928at2759"/>
<organism evidence="2 3">
    <name type="scientific">Artemisia annua</name>
    <name type="common">Sweet wormwood</name>
    <dbReference type="NCBI Taxonomy" id="35608"/>
    <lineage>
        <taxon>Eukaryota</taxon>
        <taxon>Viridiplantae</taxon>
        <taxon>Streptophyta</taxon>
        <taxon>Embryophyta</taxon>
        <taxon>Tracheophyta</taxon>
        <taxon>Spermatophyta</taxon>
        <taxon>Magnoliopsida</taxon>
        <taxon>eudicotyledons</taxon>
        <taxon>Gunneridae</taxon>
        <taxon>Pentapetalae</taxon>
        <taxon>asterids</taxon>
        <taxon>campanulids</taxon>
        <taxon>Asterales</taxon>
        <taxon>Asteraceae</taxon>
        <taxon>Asteroideae</taxon>
        <taxon>Anthemideae</taxon>
        <taxon>Artemisiinae</taxon>
        <taxon>Artemisia</taxon>
    </lineage>
</organism>
<dbReference type="Pfam" id="PF00408">
    <property type="entry name" value="PGM_PMM_IV"/>
    <property type="match status" value="1"/>
</dbReference>
<keyword evidence="3" id="KW-1185">Reference proteome</keyword>
<proteinExistence type="predicted"/>